<dbReference type="PANTHER" id="PTHR47966">
    <property type="entry name" value="BETA-SITE APP-CLEAVING ENZYME, ISOFORM A-RELATED"/>
    <property type="match status" value="1"/>
</dbReference>
<dbReference type="OrthoDB" id="771136at2759"/>
<keyword evidence="6" id="KW-0732">Signal</keyword>
<proteinExistence type="inferred from homology"/>
<evidence type="ECO:0000313" key="9">
    <source>
        <dbReference type="Proteomes" id="UP000076532"/>
    </source>
</evidence>
<keyword evidence="4 8" id="KW-0645">Protease</keyword>
<dbReference type="PANTHER" id="PTHR47966:SF51">
    <property type="entry name" value="BETA-SITE APP-CLEAVING ENZYME, ISOFORM A-RELATED"/>
    <property type="match status" value="1"/>
</dbReference>
<evidence type="ECO:0000313" key="8">
    <source>
        <dbReference type="EMBL" id="KZP28421.1"/>
    </source>
</evidence>
<organism evidence="8 9">
    <name type="scientific">Athelia psychrophila</name>
    <dbReference type="NCBI Taxonomy" id="1759441"/>
    <lineage>
        <taxon>Eukaryota</taxon>
        <taxon>Fungi</taxon>
        <taxon>Dikarya</taxon>
        <taxon>Basidiomycota</taxon>
        <taxon>Agaricomycotina</taxon>
        <taxon>Agaricomycetes</taxon>
        <taxon>Agaricomycetidae</taxon>
        <taxon>Atheliales</taxon>
        <taxon>Atheliaceae</taxon>
        <taxon>Athelia</taxon>
    </lineage>
</organism>
<accession>A0A166RM57</accession>
<dbReference type="EMBL" id="KV417503">
    <property type="protein sequence ID" value="KZP28421.1"/>
    <property type="molecule type" value="Genomic_DNA"/>
</dbReference>
<feature type="active site" evidence="3">
    <location>
        <position position="270"/>
    </location>
</feature>
<dbReference type="Proteomes" id="UP000076532">
    <property type="component" value="Unassembled WGS sequence"/>
</dbReference>
<evidence type="ECO:0000256" key="6">
    <source>
        <dbReference type="SAM" id="SignalP"/>
    </source>
</evidence>
<feature type="domain" description="Peptidase A1" evidence="7">
    <location>
        <begin position="66"/>
        <end position="386"/>
    </location>
</feature>
<dbReference type="InterPro" id="IPR001969">
    <property type="entry name" value="Aspartic_peptidase_AS"/>
</dbReference>
<dbReference type="SUPFAM" id="SSF50630">
    <property type="entry name" value="Acid proteases"/>
    <property type="match status" value="1"/>
</dbReference>
<dbReference type="InterPro" id="IPR021109">
    <property type="entry name" value="Peptidase_aspartic_dom_sf"/>
</dbReference>
<name>A0A166RM57_9AGAM</name>
<dbReference type="Gene3D" id="2.40.70.10">
    <property type="entry name" value="Acid Proteases"/>
    <property type="match status" value="2"/>
</dbReference>
<dbReference type="PROSITE" id="PS00141">
    <property type="entry name" value="ASP_PROTEASE"/>
    <property type="match status" value="1"/>
</dbReference>
<dbReference type="InterPro" id="IPR034164">
    <property type="entry name" value="Pepsin-like_dom"/>
</dbReference>
<sequence>MLSTIAFGLLAVTAIGADAAPSPTTISVSPRKISRSSSGSSSRRRAVDPVNLPLTDLYLNGTDLQWYGNISVGTPPQVLTVLFDTGSDTLEFSSVECTTCVGETALFDGSKSSTYTNGGKTSTITFGSGTGVDPVVGDNWTLDLLSGSDVVSVGGVSAGTVSLFTVTHQTTEFDIDPFTGILGLGPVSENFFAGLENSGLASLFSFYLTSEKNGNAELTLGGIDTSKYTGDLIYSDLTSGATYWTLESTGISINGQTTALLGTSRSIIFDTGTSNVMFDTDIAEDIYAGISADIVPYAAEPGAYGIDCSKIASLPAVLDVGFKTTAGEAFNLTIPSAELNLGPFPGQTTTCQTLINAVDGYNLLGASLLKHYYTVFDVGNQKMGFASNGAFISIHSWNILTDY</sequence>
<feature type="compositionally biased region" description="Low complexity" evidence="5">
    <location>
        <begin position="27"/>
        <end position="41"/>
    </location>
</feature>
<feature type="signal peptide" evidence="6">
    <location>
        <begin position="1"/>
        <end position="19"/>
    </location>
</feature>
<keyword evidence="2 4" id="KW-0064">Aspartyl protease</keyword>
<feature type="active site" evidence="3">
    <location>
        <position position="84"/>
    </location>
</feature>
<gene>
    <name evidence="8" type="ORF">FIBSPDRAFT_817293</name>
</gene>
<protein>
    <submittedName>
        <fullName evidence="8">Acid protease</fullName>
    </submittedName>
</protein>
<evidence type="ECO:0000256" key="2">
    <source>
        <dbReference type="ARBA" id="ARBA00022750"/>
    </source>
</evidence>
<reference evidence="8 9" key="1">
    <citation type="journal article" date="2016" name="Mol. Biol. Evol.">
        <title>Comparative Genomics of Early-Diverging Mushroom-Forming Fungi Provides Insights into the Origins of Lignocellulose Decay Capabilities.</title>
        <authorList>
            <person name="Nagy L.G."/>
            <person name="Riley R."/>
            <person name="Tritt A."/>
            <person name="Adam C."/>
            <person name="Daum C."/>
            <person name="Floudas D."/>
            <person name="Sun H."/>
            <person name="Yadav J.S."/>
            <person name="Pangilinan J."/>
            <person name="Larsson K.H."/>
            <person name="Matsuura K."/>
            <person name="Barry K."/>
            <person name="Labutti K."/>
            <person name="Kuo R."/>
            <person name="Ohm R.A."/>
            <person name="Bhattacharya S.S."/>
            <person name="Shirouzu T."/>
            <person name="Yoshinaga Y."/>
            <person name="Martin F.M."/>
            <person name="Grigoriev I.V."/>
            <person name="Hibbett D.S."/>
        </authorList>
    </citation>
    <scope>NUCLEOTIDE SEQUENCE [LARGE SCALE GENOMIC DNA]</scope>
    <source>
        <strain evidence="8 9">CBS 109695</strain>
    </source>
</reference>
<feature type="region of interest" description="Disordered" evidence="5">
    <location>
        <begin position="23"/>
        <end position="46"/>
    </location>
</feature>
<dbReference type="CDD" id="cd05471">
    <property type="entry name" value="pepsin_like"/>
    <property type="match status" value="1"/>
</dbReference>
<evidence type="ECO:0000256" key="3">
    <source>
        <dbReference type="PIRSR" id="PIRSR601461-1"/>
    </source>
</evidence>
<dbReference type="InterPro" id="IPR001461">
    <property type="entry name" value="Aspartic_peptidase_A1"/>
</dbReference>
<dbReference type="InterPro" id="IPR033121">
    <property type="entry name" value="PEPTIDASE_A1"/>
</dbReference>
<evidence type="ECO:0000256" key="4">
    <source>
        <dbReference type="RuleBase" id="RU000454"/>
    </source>
</evidence>
<keyword evidence="4" id="KW-0378">Hydrolase</keyword>
<dbReference type="GO" id="GO:0004190">
    <property type="term" value="F:aspartic-type endopeptidase activity"/>
    <property type="evidence" value="ECO:0007669"/>
    <property type="project" value="UniProtKB-KW"/>
</dbReference>
<dbReference type="STRING" id="436010.A0A166RM57"/>
<evidence type="ECO:0000256" key="5">
    <source>
        <dbReference type="SAM" id="MobiDB-lite"/>
    </source>
</evidence>
<feature type="chain" id="PRO_5007879144" evidence="6">
    <location>
        <begin position="20"/>
        <end position="403"/>
    </location>
</feature>
<evidence type="ECO:0000256" key="1">
    <source>
        <dbReference type="ARBA" id="ARBA00007447"/>
    </source>
</evidence>
<dbReference type="PRINTS" id="PR00792">
    <property type="entry name" value="PEPSIN"/>
</dbReference>
<dbReference type="PROSITE" id="PS51767">
    <property type="entry name" value="PEPTIDASE_A1"/>
    <property type="match status" value="1"/>
</dbReference>
<evidence type="ECO:0000259" key="7">
    <source>
        <dbReference type="PROSITE" id="PS51767"/>
    </source>
</evidence>
<dbReference type="Pfam" id="PF00026">
    <property type="entry name" value="Asp"/>
    <property type="match status" value="1"/>
</dbReference>
<comment type="similarity">
    <text evidence="1 4">Belongs to the peptidase A1 family.</text>
</comment>
<dbReference type="AlphaFoldDB" id="A0A166RM57"/>
<dbReference type="GO" id="GO:0006508">
    <property type="term" value="P:proteolysis"/>
    <property type="evidence" value="ECO:0007669"/>
    <property type="project" value="UniProtKB-KW"/>
</dbReference>
<keyword evidence="9" id="KW-1185">Reference proteome</keyword>